<accession>A0A345E5E0</accession>
<dbReference type="EMBL" id="CP031148">
    <property type="protein sequence ID" value="AXG10828.1"/>
    <property type="molecule type" value="Genomic_DNA"/>
</dbReference>
<evidence type="ECO:0000313" key="1">
    <source>
        <dbReference type="EMBL" id="AXG07412.1"/>
    </source>
</evidence>
<accession>A0A345EF56</accession>
<dbReference type="AlphaFoldDB" id="A0A345E5E0"/>
<reference evidence="2 3" key="1">
    <citation type="submission" date="2018-07" db="EMBL/GenBank/DDBJ databases">
        <title>Genome sequences of Haloplanus sp. CBA1112.</title>
        <authorList>
            <person name="Kim Y.B."/>
            <person name="Roh S.W."/>
        </authorList>
    </citation>
    <scope>NUCLEOTIDE SEQUENCE [LARGE SCALE GENOMIC DNA]</scope>
    <source>
        <strain evidence="2 3">CBA1112</strain>
    </source>
</reference>
<evidence type="ECO:0000313" key="3">
    <source>
        <dbReference type="Proteomes" id="UP000252985"/>
    </source>
</evidence>
<dbReference type="RefSeq" id="WP_114586541.1">
    <property type="nucleotide sequence ID" value="NZ_CP031148.1"/>
</dbReference>
<evidence type="ECO:0000313" key="4">
    <source>
        <dbReference type="Proteomes" id="UP000253273"/>
    </source>
</evidence>
<evidence type="ECO:0008006" key="5">
    <source>
        <dbReference type="Google" id="ProtNLM"/>
    </source>
</evidence>
<organism evidence="1 4">
    <name type="scientific">Haloplanus rubicundus</name>
    <dbReference type="NCBI Taxonomy" id="1547898"/>
    <lineage>
        <taxon>Archaea</taxon>
        <taxon>Methanobacteriati</taxon>
        <taxon>Methanobacteriota</taxon>
        <taxon>Stenosarchaea group</taxon>
        <taxon>Halobacteria</taxon>
        <taxon>Halobacteriales</taxon>
        <taxon>Haloferacaceae</taxon>
        <taxon>Haloplanus</taxon>
    </lineage>
</organism>
<keyword evidence="4" id="KW-1185">Reference proteome</keyword>
<dbReference type="Proteomes" id="UP000252985">
    <property type="component" value="Chromosome"/>
</dbReference>
<sequence>MTDLDRALDVDADLTLTVDGAAVSIRGYGDLVVVSAPSLAVLRTLARTGAPPLDAHLLDHLQDAGVILDVRVRGRSVARMGPDVDPGPLSRALGADPARISLGGLLLAALGEWRR</sequence>
<dbReference type="EMBL" id="CP031150">
    <property type="protein sequence ID" value="AXG07412.1"/>
    <property type="molecule type" value="Genomic_DNA"/>
</dbReference>
<dbReference type="KEGG" id="haj:DU500_13810"/>
<gene>
    <name evidence="2" type="ORF">DU484_13785</name>
    <name evidence="1" type="ORF">DU500_13810</name>
</gene>
<name>A0A345E5E0_9EURY</name>
<proteinExistence type="predicted"/>
<reference evidence="1 4" key="2">
    <citation type="submission" date="2018-07" db="EMBL/GenBank/DDBJ databases">
        <title>Genome sequences of Haloplanus sp. CBA1113.</title>
        <authorList>
            <person name="Kim Y.B."/>
            <person name="Roh S.W."/>
        </authorList>
    </citation>
    <scope>NUCLEOTIDE SEQUENCE [LARGE SCALE GENOMIC DNA]</scope>
    <source>
        <strain evidence="1 4">CBA1113</strain>
    </source>
</reference>
<dbReference type="GeneID" id="37288069"/>
<dbReference type="Proteomes" id="UP000253273">
    <property type="component" value="Chromosome"/>
</dbReference>
<dbReference type="OrthoDB" id="307864at2157"/>
<dbReference type="KEGG" id="haq:DU484_13785"/>
<protein>
    <recommendedName>
        <fullName evidence="5">Peptide ABC transporter ATP-binding protein</fullName>
    </recommendedName>
</protein>
<evidence type="ECO:0000313" key="2">
    <source>
        <dbReference type="EMBL" id="AXG10828.1"/>
    </source>
</evidence>